<dbReference type="GO" id="GO:0006906">
    <property type="term" value="P:vesicle fusion"/>
    <property type="evidence" value="ECO:0007669"/>
    <property type="project" value="TreeGrafter"/>
</dbReference>
<dbReference type="PANTHER" id="PTHR19957">
    <property type="entry name" value="SYNTAXIN"/>
    <property type="match status" value="1"/>
</dbReference>
<dbReference type="InterPro" id="IPR045242">
    <property type="entry name" value="Syntaxin"/>
</dbReference>
<organism evidence="4 5">
    <name type="scientific">Torulaspora globosa</name>
    <dbReference type="NCBI Taxonomy" id="48254"/>
    <lineage>
        <taxon>Eukaryota</taxon>
        <taxon>Fungi</taxon>
        <taxon>Dikarya</taxon>
        <taxon>Ascomycota</taxon>
        <taxon>Saccharomycotina</taxon>
        <taxon>Saccharomycetes</taxon>
        <taxon>Saccharomycetales</taxon>
        <taxon>Saccharomycetaceae</taxon>
        <taxon>Torulaspora</taxon>
    </lineage>
</organism>
<reference evidence="4 5" key="1">
    <citation type="submission" date="2020-06" db="EMBL/GenBank/DDBJ databases">
        <title>The yeast mating-type switching endonuclease HO is a domesticated member of an unorthodox homing genetic element family.</title>
        <authorList>
            <person name="Coughlan A.Y."/>
            <person name="Lombardi L."/>
            <person name="Braun-Galleani S."/>
            <person name="Martos A.R."/>
            <person name="Galeote V."/>
            <person name="Bigey F."/>
            <person name="Dequin S."/>
            <person name="Byrne K.P."/>
            <person name="Wolfe K.H."/>
        </authorList>
    </citation>
    <scope>NUCLEOTIDE SEQUENCE [LARGE SCALE GENOMIC DNA]</scope>
    <source>
        <strain evidence="4 5">CBS764</strain>
    </source>
</reference>
<dbReference type="AlphaFoldDB" id="A0A7G3ZKL4"/>
<dbReference type="KEGG" id="tgb:HG536_0F03750"/>
<dbReference type="GO" id="GO:0006886">
    <property type="term" value="P:intracellular protein transport"/>
    <property type="evidence" value="ECO:0007669"/>
    <property type="project" value="TreeGrafter"/>
</dbReference>
<name>A0A7G3ZKL4_9SACH</name>
<feature type="domain" description="T-SNARE coiled-coil homology" evidence="3">
    <location>
        <begin position="174"/>
        <end position="242"/>
    </location>
</feature>
<dbReference type="GO" id="GO:0012505">
    <property type="term" value="C:endomembrane system"/>
    <property type="evidence" value="ECO:0007669"/>
    <property type="project" value="TreeGrafter"/>
</dbReference>
<keyword evidence="2" id="KW-0472">Membrane</keyword>
<sequence length="269" mass="30939">MDNLKLLYELGRLEDLVEERVRLTSVLKIRPSSKDNLNLKRQLDKALDLLHETANNNEENLEKYSKRYSEILLEIPDKVIDLALYEFELPVKGQSPDDDTSDALGSRDLPKKVRFKDENLVSYNESEQFEPYHDEPQPVPKIDAKVEDDRMKLLNRAEPSQAAVTAPALSNQGLFIQQQQQLLEQDTYLDALGESVRKSHDFAMDINDEVTEQNNQVLHDLESLVDNSGRNLDRAKRRLQVFESTARENGPCFIILLLILILLLLLIML</sequence>
<dbReference type="Gene3D" id="1.20.5.110">
    <property type="match status" value="1"/>
</dbReference>
<keyword evidence="2" id="KW-0812">Transmembrane</keyword>
<proteinExistence type="predicted"/>
<protein>
    <recommendedName>
        <fullName evidence="3">t-SNARE coiled-coil homology domain-containing protein</fullName>
    </recommendedName>
</protein>
<dbReference type="RefSeq" id="XP_037140724.1">
    <property type="nucleotide sequence ID" value="XM_037284828.1"/>
</dbReference>
<feature type="coiled-coil region" evidence="1">
    <location>
        <begin position="36"/>
        <end position="74"/>
    </location>
</feature>
<dbReference type="Proteomes" id="UP000515788">
    <property type="component" value="Chromosome 6"/>
</dbReference>
<evidence type="ECO:0000313" key="5">
    <source>
        <dbReference type="Proteomes" id="UP000515788"/>
    </source>
</evidence>
<dbReference type="GO" id="GO:0031201">
    <property type="term" value="C:SNARE complex"/>
    <property type="evidence" value="ECO:0007669"/>
    <property type="project" value="TreeGrafter"/>
</dbReference>
<feature type="transmembrane region" description="Helical" evidence="2">
    <location>
        <begin position="250"/>
        <end position="268"/>
    </location>
</feature>
<dbReference type="OrthoDB" id="244190at2759"/>
<dbReference type="GeneID" id="59327265"/>
<keyword evidence="2" id="KW-1133">Transmembrane helix</keyword>
<dbReference type="GO" id="GO:0048278">
    <property type="term" value="P:vesicle docking"/>
    <property type="evidence" value="ECO:0007669"/>
    <property type="project" value="TreeGrafter"/>
</dbReference>
<dbReference type="CDD" id="cd15859">
    <property type="entry name" value="SNARE_SYN8"/>
    <property type="match status" value="1"/>
</dbReference>
<keyword evidence="5" id="KW-1185">Reference proteome</keyword>
<evidence type="ECO:0000256" key="1">
    <source>
        <dbReference type="SAM" id="Coils"/>
    </source>
</evidence>
<dbReference type="GO" id="GO:0000149">
    <property type="term" value="F:SNARE binding"/>
    <property type="evidence" value="ECO:0007669"/>
    <property type="project" value="TreeGrafter"/>
</dbReference>
<keyword evidence="1" id="KW-0175">Coiled coil</keyword>
<dbReference type="SUPFAM" id="SSF58038">
    <property type="entry name" value="SNARE fusion complex"/>
    <property type="match status" value="1"/>
</dbReference>
<feature type="coiled-coil region" evidence="1">
    <location>
        <begin position="207"/>
        <end position="238"/>
    </location>
</feature>
<dbReference type="Pfam" id="PF05739">
    <property type="entry name" value="SNARE"/>
    <property type="match status" value="1"/>
</dbReference>
<dbReference type="InterPro" id="IPR000727">
    <property type="entry name" value="T_SNARE_dom"/>
</dbReference>
<accession>A0A7G3ZKL4</accession>
<dbReference type="PANTHER" id="PTHR19957:SF423">
    <property type="entry name" value="SYNTAXIN-8-RELATED"/>
    <property type="match status" value="1"/>
</dbReference>
<evidence type="ECO:0000313" key="4">
    <source>
        <dbReference type="EMBL" id="QLL34050.1"/>
    </source>
</evidence>
<dbReference type="GO" id="GO:0005484">
    <property type="term" value="F:SNAP receptor activity"/>
    <property type="evidence" value="ECO:0007669"/>
    <property type="project" value="TreeGrafter"/>
</dbReference>
<dbReference type="SMART" id="SM00397">
    <property type="entry name" value="t_SNARE"/>
    <property type="match status" value="1"/>
</dbReference>
<evidence type="ECO:0000259" key="3">
    <source>
        <dbReference type="SMART" id="SM00397"/>
    </source>
</evidence>
<dbReference type="EMBL" id="CP059251">
    <property type="protein sequence ID" value="QLL34050.1"/>
    <property type="molecule type" value="Genomic_DNA"/>
</dbReference>
<evidence type="ECO:0000256" key="2">
    <source>
        <dbReference type="SAM" id="Phobius"/>
    </source>
</evidence>
<gene>
    <name evidence="4" type="ORF">HG536_0F03750</name>
</gene>